<proteinExistence type="predicted"/>
<dbReference type="InterPro" id="IPR003749">
    <property type="entry name" value="ThiS/MoaD-like"/>
</dbReference>
<dbReference type="PANTHER" id="PTHR34472:SF1">
    <property type="entry name" value="SULFUR CARRIER PROTEIN THIS"/>
    <property type="match status" value="1"/>
</dbReference>
<gene>
    <name evidence="1" type="primary">thiS</name>
    <name evidence="1" type="ORF">BSEPE_1270</name>
</gene>
<dbReference type="OrthoDB" id="9800283at2"/>
<dbReference type="AlphaFoldDB" id="A0A0P0UT97"/>
<protein>
    <submittedName>
        <fullName evidence="1">Sulfur carrier protein</fullName>
    </submittedName>
</protein>
<keyword evidence="2" id="KW-1185">Reference proteome</keyword>
<dbReference type="InterPro" id="IPR016155">
    <property type="entry name" value="Mopterin_synth/thiamin_S_b"/>
</dbReference>
<reference evidence="1 2" key="1">
    <citation type="journal article" date="2000" name="Mar. Ecol. Prog. Ser.">
        <title>Phylogenetic characterization of endosymbionts in three hydrothermal vent mussels: influence on host distributions.</title>
        <authorList>
            <person name="Fujiwara Y."/>
            <person name="Takai K."/>
            <person name="Uematsu K."/>
            <person name="Tsuchida S."/>
            <person name="Hunt J.C."/>
            <person name="Hashimoto J."/>
        </authorList>
    </citation>
    <scope>NUCLEOTIDE SEQUENCE [LARGE SCALE GENOMIC DNA]</scope>
    <source>
        <strain evidence="1 2">Myojin Knoll</strain>
    </source>
</reference>
<dbReference type="NCBIfam" id="TIGR01683">
    <property type="entry name" value="thiS"/>
    <property type="match status" value="1"/>
</dbReference>
<dbReference type="CDD" id="cd00565">
    <property type="entry name" value="Ubl_ThiS"/>
    <property type="match status" value="1"/>
</dbReference>
<evidence type="ECO:0000313" key="1">
    <source>
        <dbReference type="EMBL" id="BAS68254.1"/>
    </source>
</evidence>
<dbReference type="RefSeq" id="WP_066045281.1">
    <property type="nucleotide sequence ID" value="NZ_AP013042.1"/>
</dbReference>
<dbReference type="Gene3D" id="3.10.20.30">
    <property type="match status" value="1"/>
</dbReference>
<dbReference type="Proteomes" id="UP000067399">
    <property type="component" value="Chromosome"/>
</dbReference>
<dbReference type="EMBL" id="AP013042">
    <property type="protein sequence ID" value="BAS68254.1"/>
    <property type="molecule type" value="Genomic_DNA"/>
</dbReference>
<dbReference type="InterPro" id="IPR012675">
    <property type="entry name" value="Beta-grasp_dom_sf"/>
</dbReference>
<accession>A0A0P0UT97</accession>
<dbReference type="SUPFAM" id="SSF54285">
    <property type="entry name" value="MoaD/ThiS"/>
    <property type="match status" value="1"/>
</dbReference>
<reference evidence="1 2" key="2">
    <citation type="journal article" date="2016" name="ISME J.">
        <title>Heterogeneous composition of key metabolic gene clusters in a vent mussel symbiont population.</title>
        <authorList>
            <person name="Ikuta T."/>
            <person name="Takaki Y."/>
            <person name="Nagai Y."/>
            <person name="Shimamura S."/>
            <person name="Tsuda M."/>
            <person name="Kawagucci S."/>
            <person name="Aoki Y."/>
            <person name="Inoue K."/>
            <person name="Teruya M."/>
            <person name="Satou K."/>
            <person name="Teruya K."/>
            <person name="Shimoji M."/>
            <person name="Tamotsu H."/>
            <person name="Hirano T."/>
            <person name="Maruyama T."/>
            <person name="Yoshida T."/>
        </authorList>
    </citation>
    <scope>NUCLEOTIDE SEQUENCE [LARGE SCALE GENOMIC DNA]</scope>
    <source>
        <strain evidence="1 2">Myojin Knoll</strain>
    </source>
</reference>
<organism evidence="1 2">
    <name type="scientific">endosymbiont of Bathymodiolus septemdierum str. Myojin knoll</name>
    <dbReference type="NCBI Taxonomy" id="1303921"/>
    <lineage>
        <taxon>Bacteria</taxon>
        <taxon>Pseudomonadati</taxon>
        <taxon>Pseudomonadota</taxon>
        <taxon>Gammaproteobacteria</taxon>
        <taxon>sulfur-oxidizing symbionts</taxon>
    </lineage>
</organism>
<name>A0A0P0UT97_9GAMM</name>
<dbReference type="InterPro" id="IPR010035">
    <property type="entry name" value="Thi_S"/>
</dbReference>
<sequence>MTLILNGKSLEVSDNLSVHDLIVQLGYENQRIALEVNETIIAKSKHTEFTLNEGDICEIIKAVGGG</sequence>
<dbReference type="PANTHER" id="PTHR34472">
    <property type="entry name" value="SULFUR CARRIER PROTEIN THIS"/>
    <property type="match status" value="1"/>
</dbReference>
<dbReference type="Pfam" id="PF02597">
    <property type="entry name" value="ThiS"/>
    <property type="match status" value="1"/>
</dbReference>
<dbReference type="STRING" id="1303921.BSEPE_1270"/>
<dbReference type="KEGG" id="ebh:BSEPE_1270"/>
<evidence type="ECO:0000313" key="2">
    <source>
        <dbReference type="Proteomes" id="UP000067399"/>
    </source>
</evidence>